<dbReference type="PANTHER" id="PTHR11606:SF13">
    <property type="entry name" value="GLUTAMATE DEHYDROGENASE 1, MITOCHONDRIAL"/>
    <property type="match status" value="1"/>
</dbReference>
<feature type="active site" description="Proton donor" evidence="4">
    <location>
        <position position="110"/>
    </location>
</feature>
<dbReference type="Pfam" id="PF02812">
    <property type="entry name" value="ELFV_dehydrog_N"/>
    <property type="match status" value="1"/>
</dbReference>
<dbReference type="InterPro" id="IPR033922">
    <property type="entry name" value="NAD_bind_Glu_DH"/>
</dbReference>
<reference evidence="9 10" key="2">
    <citation type="submission" date="2010-03" db="EMBL/GenBank/DDBJ databases">
        <authorList>
            <person name="Pajon A."/>
        </authorList>
    </citation>
    <scope>NUCLEOTIDE SEQUENCE [LARGE SCALE GENOMIC DNA]</scope>
    <source>
        <strain evidence="9 10">SGP1</strain>
    </source>
</reference>
<comment type="similarity">
    <text evidence="1 3 7">Belongs to the Glu/Leu/Phe/Val dehydrogenases family.</text>
</comment>
<evidence type="ECO:0000259" key="8">
    <source>
        <dbReference type="SMART" id="SM00839"/>
    </source>
</evidence>
<evidence type="ECO:0000256" key="5">
    <source>
        <dbReference type="PIRSR" id="PIRSR000185-2"/>
    </source>
</evidence>
<dbReference type="AlphaFoldDB" id="A0AB94IXP6"/>
<dbReference type="EMBL" id="FP929056">
    <property type="protein sequence ID" value="CBL28487.1"/>
    <property type="molecule type" value="Genomic_DNA"/>
</dbReference>
<evidence type="ECO:0000256" key="7">
    <source>
        <dbReference type="RuleBase" id="RU004417"/>
    </source>
</evidence>
<keyword evidence="10" id="KW-1185">Reference proteome</keyword>
<dbReference type="GO" id="GO:0004352">
    <property type="term" value="F:glutamate dehydrogenase (NAD+) activity"/>
    <property type="evidence" value="ECO:0007669"/>
    <property type="project" value="TreeGrafter"/>
</dbReference>
<proteinExistence type="inferred from homology"/>
<feature type="binding site" evidence="5">
    <location>
        <position position="98"/>
    </location>
    <ligand>
        <name>substrate</name>
    </ligand>
</feature>
<dbReference type="Gene3D" id="3.40.50.720">
    <property type="entry name" value="NAD(P)-binding Rossmann-like Domain"/>
    <property type="match status" value="1"/>
</dbReference>
<dbReference type="KEGG" id="sbr:SY1_14370"/>
<dbReference type="SUPFAM" id="SSF51735">
    <property type="entry name" value="NAD(P)-binding Rossmann-fold domains"/>
    <property type="match status" value="1"/>
</dbReference>
<feature type="binding site" evidence="5">
    <location>
        <position position="225"/>
    </location>
    <ligand>
        <name>NAD(+)</name>
        <dbReference type="ChEBI" id="CHEBI:57540"/>
    </ligand>
</feature>
<feature type="binding site" evidence="5">
    <location>
        <position position="194"/>
    </location>
    <ligand>
        <name>NAD(+)</name>
        <dbReference type="ChEBI" id="CHEBI:57540"/>
    </ligand>
</feature>
<feature type="site" description="Important for catalysis" evidence="6">
    <location>
        <position position="150"/>
    </location>
</feature>
<dbReference type="InterPro" id="IPR006096">
    <property type="entry name" value="Glu/Leu/Phe/Val/Trp_DH_C"/>
</dbReference>
<dbReference type="InterPro" id="IPR006097">
    <property type="entry name" value="Glu/Leu/Phe/Val/Trp_DH_dimer"/>
</dbReference>
<name>A0AB94IXP6_9BACT</name>
<evidence type="ECO:0000256" key="1">
    <source>
        <dbReference type="ARBA" id="ARBA00006382"/>
    </source>
</evidence>
<dbReference type="PRINTS" id="PR00082">
    <property type="entry name" value="GLFDHDRGNASE"/>
</dbReference>
<dbReference type="GO" id="GO:0006538">
    <property type="term" value="P:L-glutamate catabolic process"/>
    <property type="evidence" value="ECO:0007669"/>
    <property type="project" value="TreeGrafter"/>
</dbReference>
<evidence type="ECO:0000313" key="10">
    <source>
        <dbReference type="Proteomes" id="UP000008957"/>
    </source>
</evidence>
<evidence type="ECO:0000256" key="2">
    <source>
        <dbReference type="ARBA" id="ARBA00023002"/>
    </source>
</evidence>
<dbReference type="RefSeq" id="WP_015556634.1">
    <property type="nucleotide sequence ID" value="NC_021038.1"/>
</dbReference>
<dbReference type="SUPFAM" id="SSF53223">
    <property type="entry name" value="Aminoacid dehydrogenase-like, N-terminal domain"/>
    <property type="match status" value="1"/>
</dbReference>
<dbReference type="Pfam" id="PF00208">
    <property type="entry name" value="ELFV_dehydrog"/>
    <property type="match status" value="1"/>
</dbReference>
<organism evidence="9 10">
    <name type="scientific">Fretibacterium fastidiosum</name>
    <dbReference type="NCBI Taxonomy" id="651822"/>
    <lineage>
        <taxon>Bacteria</taxon>
        <taxon>Thermotogati</taxon>
        <taxon>Synergistota</taxon>
        <taxon>Synergistia</taxon>
        <taxon>Synergistales</taxon>
        <taxon>Aminobacteriaceae</taxon>
        <taxon>Fretibacterium</taxon>
    </lineage>
</organism>
<dbReference type="InterPro" id="IPR036291">
    <property type="entry name" value="NAD(P)-bd_dom_sf"/>
</dbReference>
<reference evidence="10" key="1">
    <citation type="submission" date="2010-03" db="EMBL/GenBank/DDBJ databases">
        <title>The genome sequence of Synergistetes sp. SGP1.</title>
        <authorList>
            <consortium name="metaHIT consortium -- http://www.metahit.eu/"/>
            <person name="Pajon A."/>
            <person name="Turner K."/>
            <person name="Parkhill J."/>
            <person name="Wade W."/>
            <person name="Vartoukian S."/>
        </authorList>
    </citation>
    <scope>NUCLEOTIDE SEQUENCE [LARGE SCALE GENOMIC DNA]</scope>
    <source>
        <strain evidence="10">SGP1</strain>
    </source>
</reference>
<gene>
    <name evidence="9" type="ORF">SY1_14370</name>
</gene>
<dbReference type="SMART" id="SM00839">
    <property type="entry name" value="ELFV_dehydrog"/>
    <property type="match status" value="1"/>
</dbReference>
<dbReference type="GO" id="GO:0000166">
    <property type="term" value="F:nucleotide binding"/>
    <property type="evidence" value="ECO:0007669"/>
    <property type="project" value="UniProtKB-KW"/>
</dbReference>
<keyword evidence="5" id="KW-0520">NAD</keyword>
<dbReference type="CDD" id="cd01076">
    <property type="entry name" value="NAD_bind_1_Glu_DH"/>
    <property type="match status" value="1"/>
</dbReference>
<dbReference type="InterPro" id="IPR006095">
    <property type="entry name" value="Glu/Leu/Phe/Val/Trp_DH"/>
</dbReference>
<sequence length="423" mass="46194">MAERRKAENVLLDTALQEFYGAADEMGLSEKLISILSHAERRLEVSVPTEMDDGSVKVFKGYRVQHSTALGPAKGGLRYDPAVDIDECEALSMLMTWKCSLAGIPYGGGKGGICCDPLEMSKKEKERMTRTFAARIAPIIGSWTDVPAPDMNTGGPEMVWILDTISKMHGQLEPGILTGKPISYWGSKGRNEATGRGVATCGLEFMKALGKDPAKMTASIQGFGNVGSYTAKTLQENGVKVVGISDITGSYYSEKGIDIEKAFEVKDKDPKKLLNGFEKVGNCEKVDEVLFTKCDFLFPCARDGVINKDTAGKVLAKYVVEGANGPTTPEGDKIMADAGVKLVPDFLANSGGVIGSYFEWAQNLQGFFWTADEYNTRLIHIMKDNFKRVWDYAEAKKVTMRRAATMAAIQRVADVVELRGLFL</sequence>
<feature type="binding site" evidence="5">
    <location>
        <position position="356"/>
    </location>
    <ligand>
        <name>substrate</name>
    </ligand>
</feature>
<protein>
    <recommendedName>
        <fullName evidence="3">Glutamate dehydrogenase</fullName>
    </recommendedName>
</protein>
<feature type="domain" description="Glutamate/phenylalanine/leucine/valine/L-tryptophan dehydrogenase C-terminal" evidence="8">
    <location>
        <begin position="187"/>
        <end position="420"/>
    </location>
</feature>
<evidence type="ECO:0000256" key="4">
    <source>
        <dbReference type="PIRSR" id="PIRSR000185-1"/>
    </source>
</evidence>
<dbReference type="Proteomes" id="UP000008957">
    <property type="component" value="Chromosome"/>
</dbReference>
<dbReference type="Gene3D" id="3.40.50.10860">
    <property type="entry name" value="Leucine Dehydrogenase, chain A, domain 1"/>
    <property type="match status" value="1"/>
</dbReference>
<evidence type="ECO:0000256" key="6">
    <source>
        <dbReference type="PIRSR" id="PIRSR000185-3"/>
    </source>
</evidence>
<dbReference type="InterPro" id="IPR033524">
    <property type="entry name" value="Glu/Leu/Phe/Val_DH_AS"/>
</dbReference>
<dbReference type="PIRSF" id="PIRSF000185">
    <property type="entry name" value="Glu_DH"/>
    <property type="match status" value="1"/>
</dbReference>
<dbReference type="InterPro" id="IPR046346">
    <property type="entry name" value="Aminoacid_DH-like_N_sf"/>
</dbReference>
<keyword evidence="5" id="KW-0547">Nucleotide-binding</keyword>
<dbReference type="PANTHER" id="PTHR11606">
    <property type="entry name" value="GLUTAMATE DEHYDROGENASE"/>
    <property type="match status" value="1"/>
</dbReference>
<evidence type="ECO:0000313" key="9">
    <source>
        <dbReference type="EMBL" id="CBL28487.1"/>
    </source>
</evidence>
<keyword evidence="2 3" id="KW-0560">Oxidoreductase</keyword>
<feature type="binding site" evidence="5">
    <location>
        <position position="74"/>
    </location>
    <ligand>
        <name>substrate</name>
    </ligand>
</feature>
<dbReference type="PROSITE" id="PS00074">
    <property type="entry name" value="GLFV_DEHYDROGENASE"/>
    <property type="match status" value="1"/>
</dbReference>
<accession>A0AB94IXP6</accession>
<dbReference type="InterPro" id="IPR014362">
    <property type="entry name" value="Glu_DH"/>
</dbReference>
<evidence type="ECO:0000256" key="3">
    <source>
        <dbReference type="PIRNR" id="PIRNR000185"/>
    </source>
</evidence>